<evidence type="ECO:0000313" key="2">
    <source>
        <dbReference type="Proteomes" id="UP000266340"/>
    </source>
</evidence>
<name>A0A398CPB8_9BACL</name>
<evidence type="ECO:0000313" key="1">
    <source>
        <dbReference type="EMBL" id="RIE02558.1"/>
    </source>
</evidence>
<dbReference type="Proteomes" id="UP000266340">
    <property type="component" value="Unassembled WGS sequence"/>
</dbReference>
<accession>A0A398CPB8</accession>
<comment type="caution">
    <text evidence="1">The sequence shown here is derived from an EMBL/GenBank/DDBJ whole genome shotgun (WGS) entry which is preliminary data.</text>
</comment>
<organism evidence="1 2">
    <name type="scientific">Cohnella faecalis</name>
    <dbReference type="NCBI Taxonomy" id="2315694"/>
    <lineage>
        <taxon>Bacteria</taxon>
        <taxon>Bacillati</taxon>
        <taxon>Bacillota</taxon>
        <taxon>Bacilli</taxon>
        <taxon>Bacillales</taxon>
        <taxon>Paenibacillaceae</taxon>
        <taxon>Cohnella</taxon>
    </lineage>
</organism>
<sequence>MARFLCRCGEILSNSEVPSGIELRVYTDREWEQIASSDSVDPLLIPFPKYEVWRCPKCERIYVFEEGNQSAIKVYKLEE</sequence>
<reference evidence="1 2" key="1">
    <citation type="submission" date="2018-09" db="EMBL/GenBank/DDBJ databases">
        <title>Cohnella cavernae sp. nov., isolated from a karst cave.</title>
        <authorList>
            <person name="Zhu H."/>
        </authorList>
    </citation>
    <scope>NUCLEOTIDE SEQUENCE [LARGE SCALE GENOMIC DNA]</scope>
    <source>
        <strain evidence="1 2">K2E09-144</strain>
    </source>
</reference>
<keyword evidence="2" id="KW-1185">Reference proteome</keyword>
<proteinExistence type="predicted"/>
<dbReference type="OrthoDB" id="981992at2"/>
<gene>
    <name evidence="1" type="ORF">D3H35_17885</name>
</gene>
<dbReference type="AlphaFoldDB" id="A0A398CPB8"/>
<dbReference type="EMBL" id="QXJM01000039">
    <property type="protein sequence ID" value="RIE02558.1"/>
    <property type="molecule type" value="Genomic_DNA"/>
</dbReference>
<dbReference type="RefSeq" id="WP_119150598.1">
    <property type="nucleotide sequence ID" value="NZ_JBHSOV010000026.1"/>
</dbReference>
<protein>
    <submittedName>
        <fullName evidence="1">Uncharacterized protein</fullName>
    </submittedName>
</protein>